<dbReference type="PROSITE" id="PS52045">
    <property type="entry name" value="NEPROSIN_PEP_CD"/>
    <property type="match status" value="1"/>
</dbReference>
<reference evidence="2" key="1">
    <citation type="journal article" date="2023" name="Nat. Commun.">
        <title>Diploid and tetraploid genomes of Acorus and the evolution of monocots.</title>
        <authorList>
            <person name="Ma L."/>
            <person name="Liu K.W."/>
            <person name="Li Z."/>
            <person name="Hsiao Y.Y."/>
            <person name="Qi Y."/>
            <person name="Fu T."/>
            <person name="Tang G.D."/>
            <person name="Zhang D."/>
            <person name="Sun W.H."/>
            <person name="Liu D.K."/>
            <person name="Li Y."/>
            <person name="Chen G.Z."/>
            <person name="Liu X.D."/>
            <person name="Liao X.Y."/>
            <person name="Jiang Y.T."/>
            <person name="Yu X."/>
            <person name="Hao Y."/>
            <person name="Huang J."/>
            <person name="Zhao X.W."/>
            <person name="Ke S."/>
            <person name="Chen Y.Y."/>
            <person name="Wu W.L."/>
            <person name="Hsu J.L."/>
            <person name="Lin Y.F."/>
            <person name="Huang M.D."/>
            <person name="Li C.Y."/>
            <person name="Huang L."/>
            <person name="Wang Z.W."/>
            <person name="Zhao X."/>
            <person name="Zhong W.Y."/>
            <person name="Peng D.H."/>
            <person name="Ahmad S."/>
            <person name="Lan S."/>
            <person name="Zhang J.S."/>
            <person name="Tsai W.C."/>
            <person name="Van de Peer Y."/>
            <person name="Liu Z.J."/>
        </authorList>
    </citation>
    <scope>NUCLEOTIDE SEQUENCE</scope>
    <source>
        <strain evidence="2">SCP</strain>
    </source>
</reference>
<evidence type="ECO:0000259" key="1">
    <source>
        <dbReference type="PROSITE" id="PS52045"/>
    </source>
</evidence>
<dbReference type="AlphaFoldDB" id="A0AAV9A2A6"/>
<dbReference type="PANTHER" id="PTHR31589:SF223">
    <property type="entry name" value="PROTEIN, PUTATIVE (DUF239)-RELATED"/>
    <property type="match status" value="1"/>
</dbReference>
<dbReference type="InterPro" id="IPR053168">
    <property type="entry name" value="Glutamic_endopeptidase"/>
</dbReference>
<gene>
    <name evidence="2" type="ORF">QJS04_geneDACA012761</name>
</gene>
<dbReference type="Pfam" id="PF03080">
    <property type="entry name" value="Neprosin"/>
    <property type="match status" value="1"/>
</dbReference>
<evidence type="ECO:0000313" key="2">
    <source>
        <dbReference type="EMBL" id="KAK1258255.1"/>
    </source>
</evidence>
<dbReference type="EMBL" id="JAUJYN010000022">
    <property type="protein sequence ID" value="KAK1258255.1"/>
    <property type="molecule type" value="Genomic_DNA"/>
</dbReference>
<proteinExistence type="predicted"/>
<keyword evidence="3" id="KW-1185">Reference proteome</keyword>
<dbReference type="Proteomes" id="UP001179952">
    <property type="component" value="Unassembled WGS sequence"/>
</dbReference>
<organism evidence="2 3">
    <name type="scientific">Acorus gramineus</name>
    <name type="common">Dwarf sweet flag</name>
    <dbReference type="NCBI Taxonomy" id="55184"/>
    <lineage>
        <taxon>Eukaryota</taxon>
        <taxon>Viridiplantae</taxon>
        <taxon>Streptophyta</taxon>
        <taxon>Embryophyta</taxon>
        <taxon>Tracheophyta</taxon>
        <taxon>Spermatophyta</taxon>
        <taxon>Magnoliopsida</taxon>
        <taxon>Liliopsida</taxon>
        <taxon>Acoraceae</taxon>
        <taxon>Acorus</taxon>
    </lineage>
</organism>
<evidence type="ECO:0000313" key="3">
    <source>
        <dbReference type="Proteomes" id="UP001179952"/>
    </source>
</evidence>
<dbReference type="PANTHER" id="PTHR31589">
    <property type="entry name" value="PROTEIN, PUTATIVE (DUF239)-RELATED-RELATED"/>
    <property type="match status" value="1"/>
</dbReference>
<dbReference type="InterPro" id="IPR004314">
    <property type="entry name" value="Neprosin"/>
</dbReference>
<reference evidence="2" key="2">
    <citation type="submission" date="2023-06" db="EMBL/GenBank/DDBJ databases">
        <authorList>
            <person name="Ma L."/>
            <person name="Liu K.-W."/>
            <person name="Li Z."/>
            <person name="Hsiao Y.-Y."/>
            <person name="Qi Y."/>
            <person name="Fu T."/>
            <person name="Tang G."/>
            <person name="Zhang D."/>
            <person name="Sun W.-H."/>
            <person name="Liu D.-K."/>
            <person name="Li Y."/>
            <person name="Chen G.-Z."/>
            <person name="Liu X.-D."/>
            <person name="Liao X.-Y."/>
            <person name="Jiang Y.-T."/>
            <person name="Yu X."/>
            <person name="Hao Y."/>
            <person name="Huang J."/>
            <person name="Zhao X.-W."/>
            <person name="Ke S."/>
            <person name="Chen Y.-Y."/>
            <person name="Wu W.-L."/>
            <person name="Hsu J.-L."/>
            <person name="Lin Y.-F."/>
            <person name="Huang M.-D."/>
            <person name="Li C.-Y."/>
            <person name="Huang L."/>
            <person name="Wang Z.-W."/>
            <person name="Zhao X."/>
            <person name="Zhong W.-Y."/>
            <person name="Peng D.-H."/>
            <person name="Ahmad S."/>
            <person name="Lan S."/>
            <person name="Zhang J.-S."/>
            <person name="Tsai W.-C."/>
            <person name="Van De Peer Y."/>
            <person name="Liu Z.-J."/>
        </authorList>
    </citation>
    <scope>NUCLEOTIDE SEQUENCE</scope>
    <source>
        <strain evidence="2">SCP</strain>
        <tissue evidence="2">Leaves</tissue>
    </source>
</reference>
<name>A0AAV9A2A6_ACOGR</name>
<comment type="caution">
    <text evidence="2">The sequence shown here is derived from an EMBL/GenBank/DDBJ whole genome shotgun (WGS) entry which is preliminary data.</text>
</comment>
<protein>
    <recommendedName>
        <fullName evidence="1">Neprosin PEP catalytic domain-containing protein</fullName>
    </recommendedName>
</protein>
<sequence>MKDEPRLVYILQKGGDIIDCIDIKKQPAFDHPLLRNHKLQVNLLSSSFLFQSGNIGCPSGTVPILRTTKEDLVRARSISNSINGDAKTRFFTFWTSNGYKQGCHNLQCPGFVQVSTKVHPGAVVSPLSEFFFKFQDRSSGNWWLYYGNEKEPVGYWPKSLFTSLANSASEVRWGGNVVSPTSEPSPPMGSGHFSQEGDSRACYFMNMKNLDAGYAMSGPDVWNTEKQSDLPGFYGEGQLLIEGQPRGHVYSFGGPGGYKQG</sequence>
<accession>A0AAV9A2A6</accession>
<feature type="domain" description="Neprosin PEP catalytic" evidence="1">
    <location>
        <begin position="1"/>
        <end position="259"/>
    </location>
</feature>